<dbReference type="InterPro" id="IPR002934">
    <property type="entry name" value="Polymerase_NTP_transf_dom"/>
</dbReference>
<evidence type="ECO:0000256" key="6">
    <source>
        <dbReference type="ARBA" id="ARBA00022490"/>
    </source>
</evidence>
<feature type="domain" description="Ubiquitin-like" evidence="11">
    <location>
        <begin position="434"/>
        <end position="509"/>
    </location>
</feature>
<dbReference type="GO" id="GO:0005654">
    <property type="term" value="C:nucleoplasm"/>
    <property type="evidence" value="ECO:0007669"/>
    <property type="project" value="TreeGrafter"/>
</dbReference>
<dbReference type="SMART" id="SM00213">
    <property type="entry name" value="UBQ"/>
    <property type="match status" value="2"/>
</dbReference>
<evidence type="ECO:0000256" key="9">
    <source>
        <dbReference type="ARBA" id="ARBA00022884"/>
    </source>
</evidence>
<keyword evidence="10" id="KW-0051">Antiviral defense</keyword>
<evidence type="ECO:0000256" key="5">
    <source>
        <dbReference type="ARBA" id="ARBA00012577"/>
    </source>
</evidence>
<dbReference type="SUPFAM" id="SSF81631">
    <property type="entry name" value="PAP/OAS1 substrate-binding domain"/>
    <property type="match status" value="1"/>
</dbReference>
<reference evidence="12" key="2">
    <citation type="submission" date="2025-08" db="UniProtKB">
        <authorList>
            <consortium name="Ensembl"/>
        </authorList>
    </citation>
    <scope>IDENTIFICATION</scope>
    <source>
        <strain evidence="12">Thorbecke</strain>
    </source>
</reference>
<dbReference type="OMA" id="RDYEDIC"/>
<organism evidence="12 13">
    <name type="scientific">Oryctolagus cuniculus</name>
    <name type="common">Rabbit</name>
    <dbReference type="NCBI Taxonomy" id="9986"/>
    <lineage>
        <taxon>Eukaryota</taxon>
        <taxon>Metazoa</taxon>
        <taxon>Chordata</taxon>
        <taxon>Craniata</taxon>
        <taxon>Vertebrata</taxon>
        <taxon>Euteleostomi</taxon>
        <taxon>Mammalia</taxon>
        <taxon>Eutheria</taxon>
        <taxon>Euarchontoglires</taxon>
        <taxon>Glires</taxon>
        <taxon>Lagomorpha</taxon>
        <taxon>Leporidae</taxon>
        <taxon>Oryctolagus</taxon>
    </lineage>
</organism>
<dbReference type="SUPFAM" id="SSF81301">
    <property type="entry name" value="Nucleotidyltransferase"/>
    <property type="match status" value="1"/>
</dbReference>
<dbReference type="InParanoid" id="U3KNX4"/>
<dbReference type="Gene3D" id="3.10.20.90">
    <property type="entry name" value="Phosphatidylinositol 3-kinase Catalytic Subunit, Chain A, domain 1"/>
    <property type="match status" value="2"/>
</dbReference>
<dbReference type="Pfam" id="PF10421">
    <property type="entry name" value="OAS1_C"/>
    <property type="match status" value="1"/>
</dbReference>
<dbReference type="GeneID" id="100353732"/>
<dbReference type="EC" id="2.7.7.84" evidence="5"/>
<feature type="domain" description="Ubiquitin-like" evidence="11">
    <location>
        <begin position="354"/>
        <end position="427"/>
    </location>
</feature>
<dbReference type="InterPro" id="IPR000626">
    <property type="entry name" value="Ubiquitin-like_dom"/>
</dbReference>
<keyword evidence="6" id="KW-0963">Cytoplasm</keyword>
<dbReference type="InterPro" id="IPR006116">
    <property type="entry name" value="NT_2-5OAS_ClassI-CCAase"/>
</dbReference>
<dbReference type="Pfam" id="PF00240">
    <property type="entry name" value="ubiquitin"/>
    <property type="match status" value="1"/>
</dbReference>
<dbReference type="FunFam" id="3.10.20.90:FF:000205">
    <property type="entry name" value="2'-5'-oligoadenylate synthase-like protein 2"/>
    <property type="match status" value="1"/>
</dbReference>
<dbReference type="GO" id="GO:0046872">
    <property type="term" value="F:metal ion binding"/>
    <property type="evidence" value="ECO:0007669"/>
    <property type="project" value="UniProtKB-KW"/>
</dbReference>
<reference evidence="12" key="3">
    <citation type="submission" date="2025-09" db="UniProtKB">
        <authorList>
            <consortium name="Ensembl"/>
        </authorList>
    </citation>
    <scope>IDENTIFICATION</scope>
    <source>
        <strain evidence="12">Thorbecke</strain>
    </source>
</reference>
<comment type="similarity">
    <text evidence="4">Belongs to the 2-5A synthase family.</text>
</comment>
<dbReference type="KEGG" id="ocu:100353732"/>
<dbReference type="GO" id="GO:0051607">
    <property type="term" value="P:defense response to virus"/>
    <property type="evidence" value="ECO:0007669"/>
    <property type="project" value="UniProtKB-KW"/>
</dbReference>
<dbReference type="PROSITE" id="PS50053">
    <property type="entry name" value="UBIQUITIN_2"/>
    <property type="match status" value="2"/>
</dbReference>
<dbReference type="InterPro" id="IPR043519">
    <property type="entry name" value="NT_sf"/>
</dbReference>
<dbReference type="STRING" id="9986.ENSOCUP00000026934"/>
<accession>U3KNX4</accession>
<evidence type="ECO:0000256" key="10">
    <source>
        <dbReference type="ARBA" id="ARBA00023118"/>
    </source>
</evidence>
<dbReference type="GO" id="GO:0003725">
    <property type="term" value="F:double-stranded RNA binding"/>
    <property type="evidence" value="ECO:0007669"/>
    <property type="project" value="TreeGrafter"/>
</dbReference>
<evidence type="ECO:0000256" key="1">
    <source>
        <dbReference type="ARBA" id="ARBA00001112"/>
    </source>
</evidence>
<keyword evidence="9" id="KW-0694">RNA-binding</keyword>
<name>U3KNX4_RABIT</name>
<dbReference type="GO" id="GO:0001730">
    <property type="term" value="F:2'-5'-oligoadenylate synthetase activity"/>
    <property type="evidence" value="ECO:0007669"/>
    <property type="project" value="UniProtKB-EC"/>
</dbReference>
<comment type="cofactor">
    <cofactor evidence="2">
        <name>Mg(2+)</name>
        <dbReference type="ChEBI" id="CHEBI:18420"/>
    </cofactor>
</comment>
<comment type="catalytic activity">
    <reaction evidence="1">
        <text>3 ATP = 5'-triphosphoadenylyl-(2'-&gt;5')-adenylyl-(2'-&gt;5')-adenosine + 2 diphosphate</text>
        <dbReference type="Rhea" id="RHEA:34407"/>
        <dbReference type="ChEBI" id="CHEBI:30616"/>
        <dbReference type="ChEBI" id="CHEBI:33019"/>
        <dbReference type="ChEBI" id="CHEBI:67143"/>
        <dbReference type="EC" id="2.7.7.84"/>
    </reaction>
</comment>
<dbReference type="InterPro" id="IPR018952">
    <property type="entry name" value="2-5-oligoAdlate_synth_1_dom2/C"/>
</dbReference>
<dbReference type="Bgee" id="ENSOCUG00000029637">
    <property type="expression patterns" value="Expressed in blood and 20 other cell types or tissues"/>
</dbReference>
<dbReference type="Gene3D" id="3.30.460.10">
    <property type="entry name" value="Beta Polymerase, domain 2"/>
    <property type="match status" value="1"/>
</dbReference>
<dbReference type="FunFam" id="3.30.460.10:FF:000007">
    <property type="entry name" value="2'-5'-oligoadenylate synthetase 1"/>
    <property type="match status" value="1"/>
</dbReference>
<dbReference type="Pfam" id="PF01909">
    <property type="entry name" value="NTP_transf_2"/>
    <property type="match status" value="1"/>
</dbReference>
<keyword evidence="13" id="KW-1185">Reference proteome</keyword>
<dbReference type="PROSITE" id="PS50152">
    <property type="entry name" value="25A_SYNTH_3"/>
    <property type="match status" value="1"/>
</dbReference>
<evidence type="ECO:0000256" key="3">
    <source>
        <dbReference type="ARBA" id="ARBA00004496"/>
    </source>
</evidence>
<dbReference type="CDD" id="cd05400">
    <property type="entry name" value="NT_2-5OAS_ClassI-CCAase"/>
    <property type="match status" value="1"/>
</dbReference>
<evidence type="ECO:0000313" key="13">
    <source>
        <dbReference type="Proteomes" id="UP000001811"/>
    </source>
</evidence>
<proteinExistence type="inferred from homology"/>
<evidence type="ECO:0000256" key="2">
    <source>
        <dbReference type="ARBA" id="ARBA00001946"/>
    </source>
</evidence>
<dbReference type="HOGENOM" id="CLU_040930_1_0_1"/>
<dbReference type="FunCoup" id="U3KNX4">
    <property type="interactions" value="27"/>
</dbReference>
<sequence>MELSRELYETPGDRLEAFVRRSLQPQGGWKEQVQDTWHRIQQFLQDQCFEDELVQDREVRVLKVVKGGSSGKGTALNHSSDLDIVLFLSCFSSFQDQAFFREEIINFIEERLEYCSRSLAYSITVAHHKNGARAPRSLFLQVQSKKSSDVIRVDLLPAFDALGPLNPDSKPAPEIYADLIRSISYPGEFSPSFTVLQRHFVKSRPMKLKKLLQLVKFWYLKCLKPKYRRVALPSKYALELLTIYAWEMGTDESESFSLDEGLVAVMGLLQDYEDICIYWTKYYDFQNEAVKNQIKQQLKGSRPVILDPADPTNNLGRKRNWDVVAKEAAHCLRQVCCTTVDPSQRWHVQRARGVQVTVKQTGLETWTLSVDPYSPIWKMKAEIKKKNLILGQQRLSFQEAGGERQLLSSQRTLADYGIFSKVNVRVLETFPPEIQVFVKDSSGHSTPYAIHPEDTIRHLKEKIEDAGGPLVEDQMLKFQGWKLGNHRSLESLDIEDCDTVLLIRRNTDSPRLPPAPQWSPTAFYLDPFTKYYYPSTRR</sequence>
<dbReference type="AlphaFoldDB" id="U3KNX4"/>
<protein>
    <recommendedName>
        <fullName evidence="5">2'-5' oligoadenylate synthase</fullName>
        <ecNumber evidence="5">2.7.7.84</ecNumber>
    </recommendedName>
</protein>
<dbReference type="PROSITE" id="PS00833">
    <property type="entry name" value="25A_SYNTH_2"/>
    <property type="match status" value="1"/>
</dbReference>
<evidence type="ECO:0000256" key="8">
    <source>
        <dbReference type="ARBA" id="ARBA00022859"/>
    </source>
</evidence>
<evidence type="ECO:0000313" key="12">
    <source>
        <dbReference type="Ensembl" id="ENSOCUP00000026934.1"/>
    </source>
</evidence>
<keyword evidence="8" id="KW-0391">Immunity</keyword>
<dbReference type="PaxDb" id="9986-ENSOCUP00000026934"/>
<dbReference type="CDD" id="cd01811">
    <property type="entry name" value="Ubl1_OASL"/>
    <property type="match status" value="1"/>
</dbReference>
<dbReference type="PANTHER" id="PTHR11258">
    <property type="entry name" value="2-5 OLIGOADENYLATE SYNTHETASE"/>
    <property type="match status" value="1"/>
</dbReference>
<dbReference type="FunFam" id="1.10.1410.20:FF:000001">
    <property type="entry name" value="2'-5'-oligoadenylate synthetase 1"/>
    <property type="match status" value="1"/>
</dbReference>
<gene>
    <name evidence="12" type="primary">LOC100353732</name>
</gene>
<reference evidence="12 13" key="1">
    <citation type="journal article" date="2011" name="Nature">
        <title>A high-resolution map of human evolutionary constraint using 29 mammals.</title>
        <authorList>
            <person name="Lindblad-Toh K."/>
            <person name="Garber M."/>
            <person name="Zuk O."/>
            <person name="Lin M.F."/>
            <person name="Parker B.J."/>
            <person name="Washietl S."/>
            <person name="Kheradpour P."/>
            <person name="Ernst J."/>
            <person name="Jordan G."/>
            <person name="Mauceli E."/>
            <person name="Ward L.D."/>
            <person name="Lowe C.B."/>
            <person name="Holloway A.K."/>
            <person name="Clamp M."/>
            <person name="Gnerre S."/>
            <person name="Alfoldi J."/>
            <person name="Beal K."/>
            <person name="Chang J."/>
            <person name="Clawson H."/>
            <person name="Cuff J."/>
            <person name="Di Palma F."/>
            <person name="Fitzgerald S."/>
            <person name="Flicek P."/>
            <person name="Guttman M."/>
            <person name="Hubisz M.J."/>
            <person name="Jaffe D.B."/>
            <person name="Jungreis I."/>
            <person name="Kent W.J."/>
            <person name="Kostka D."/>
            <person name="Lara M."/>
            <person name="Martins A.L."/>
            <person name="Massingham T."/>
            <person name="Moltke I."/>
            <person name="Raney B.J."/>
            <person name="Rasmussen M.D."/>
            <person name="Robinson J."/>
            <person name="Stark A."/>
            <person name="Vilella A.J."/>
            <person name="Wen J."/>
            <person name="Xie X."/>
            <person name="Zody M.C."/>
            <person name="Baldwin J."/>
            <person name="Bloom T."/>
            <person name="Chin C.W."/>
            <person name="Heiman D."/>
            <person name="Nicol R."/>
            <person name="Nusbaum C."/>
            <person name="Young S."/>
            <person name="Wilkinson J."/>
            <person name="Worley K.C."/>
            <person name="Kovar C.L."/>
            <person name="Muzny D.M."/>
            <person name="Gibbs R.A."/>
            <person name="Cree A."/>
            <person name="Dihn H.H."/>
            <person name="Fowler G."/>
            <person name="Jhangiani S."/>
            <person name="Joshi V."/>
            <person name="Lee S."/>
            <person name="Lewis L.R."/>
            <person name="Nazareth L.V."/>
            <person name="Okwuonu G."/>
            <person name="Santibanez J."/>
            <person name="Warren W.C."/>
            <person name="Mardis E.R."/>
            <person name="Weinstock G.M."/>
            <person name="Wilson R.K."/>
            <person name="Delehaunty K."/>
            <person name="Dooling D."/>
            <person name="Fronik C."/>
            <person name="Fulton L."/>
            <person name="Fulton B."/>
            <person name="Graves T."/>
            <person name="Minx P."/>
            <person name="Sodergren E."/>
            <person name="Birney E."/>
            <person name="Margulies E.H."/>
            <person name="Herrero J."/>
            <person name="Green E.D."/>
            <person name="Haussler D."/>
            <person name="Siepel A."/>
            <person name="Goldman N."/>
            <person name="Pollard K.S."/>
            <person name="Pedersen J.S."/>
            <person name="Lander E.S."/>
            <person name="Kellis M."/>
        </authorList>
    </citation>
    <scope>NUCLEOTIDE SEQUENCE [LARGE SCALE GENOMIC DNA]</scope>
    <source>
        <strain evidence="13">Thorbecke</strain>
    </source>
</reference>
<dbReference type="eggNOG" id="KOG0001">
    <property type="taxonomic scope" value="Eukaryota"/>
</dbReference>
<dbReference type="SUPFAM" id="SSF54236">
    <property type="entry name" value="Ubiquitin-like"/>
    <property type="match status" value="2"/>
</dbReference>
<evidence type="ECO:0000256" key="7">
    <source>
        <dbReference type="ARBA" id="ARBA00022588"/>
    </source>
</evidence>
<dbReference type="GO" id="GO:0005829">
    <property type="term" value="C:cytosol"/>
    <property type="evidence" value="ECO:0007669"/>
    <property type="project" value="TreeGrafter"/>
</dbReference>
<dbReference type="GO" id="GO:0016020">
    <property type="term" value="C:membrane"/>
    <property type="evidence" value="ECO:0007669"/>
    <property type="project" value="TreeGrafter"/>
</dbReference>
<comment type="subcellular location">
    <subcellularLocation>
        <location evidence="3">Cytoplasm</location>
    </subcellularLocation>
</comment>
<dbReference type="GeneTree" id="ENSGT00510000046406"/>
<dbReference type="Ensembl" id="ENSOCUT00000033886.2">
    <property type="protein sequence ID" value="ENSOCUP00000026934.1"/>
    <property type="gene ID" value="ENSOCUG00000029637.2"/>
</dbReference>
<keyword evidence="7" id="KW-0399">Innate immunity</keyword>
<dbReference type="GO" id="GO:0045087">
    <property type="term" value="P:innate immune response"/>
    <property type="evidence" value="ECO:0007669"/>
    <property type="project" value="UniProtKB-KW"/>
</dbReference>
<evidence type="ECO:0000259" key="11">
    <source>
        <dbReference type="PROSITE" id="PS50053"/>
    </source>
</evidence>
<dbReference type="Gene3D" id="1.10.1410.20">
    <property type="entry name" value="2'-5'-oligoadenylate synthetase 1, domain 2"/>
    <property type="match status" value="1"/>
</dbReference>
<dbReference type="Proteomes" id="UP000001811">
    <property type="component" value="Unplaced"/>
</dbReference>
<dbReference type="GO" id="GO:0045071">
    <property type="term" value="P:negative regulation of viral genome replication"/>
    <property type="evidence" value="ECO:0007669"/>
    <property type="project" value="TreeGrafter"/>
</dbReference>
<dbReference type="OrthoDB" id="1885901at2759"/>
<dbReference type="InterPro" id="IPR029071">
    <property type="entry name" value="Ubiquitin-like_domsf"/>
</dbReference>
<dbReference type="SMR" id="U3KNX4"/>
<dbReference type="InterPro" id="IPR006117">
    <property type="entry name" value="2-5OAS_C_CS"/>
</dbReference>
<evidence type="ECO:0000256" key="4">
    <source>
        <dbReference type="ARBA" id="ARBA00009526"/>
    </source>
</evidence>
<dbReference type="PANTHER" id="PTHR11258:SF7">
    <property type="entry name" value="2'-5'-OLIGOADENYLATE SYNTHASE-LIKE PROTEIN 2"/>
    <property type="match status" value="1"/>
</dbReference>
<dbReference type="GO" id="GO:0005524">
    <property type="term" value="F:ATP binding"/>
    <property type="evidence" value="ECO:0007669"/>
    <property type="project" value="UniProtKB-KW"/>
</dbReference>